<keyword evidence="2" id="KW-0472">Membrane</keyword>
<feature type="region of interest" description="Disordered" evidence="1">
    <location>
        <begin position="35"/>
        <end position="79"/>
    </location>
</feature>
<organism evidence="3 4">
    <name type="scientific">Mycolicibacter acidiphilus</name>
    <dbReference type="NCBI Taxonomy" id="2835306"/>
    <lineage>
        <taxon>Bacteria</taxon>
        <taxon>Bacillati</taxon>
        <taxon>Actinomycetota</taxon>
        <taxon>Actinomycetes</taxon>
        <taxon>Mycobacteriales</taxon>
        <taxon>Mycobacteriaceae</taxon>
        <taxon>Mycolicibacter</taxon>
    </lineage>
</organism>
<dbReference type="EMBL" id="JAHCLR010000001">
    <property type="protein sequence ID" value="MBS9532196.1"/>
    <property type="molecule type" value="Genomic_DNA"/>
</dbReference>
<accession>A0ABS5RD40</accession>
<evidence type="ECO:0000256" key="1">
    <source>
        <dbReference type="SAM" id="MobiDB-lite"/>
    </source>
</evidence>
<evidence type="ECO:0000256" key="2">
    <source>
        <dbReference type="SAM" id="Phobius"/>
    </source>
</evidence>
<keyword evidence="4" id="KW-1185">Reference proteome</keyword>
<feature type="transmembrane region" description="Helical" evidence="2">
    <location>
        <begin position="6"/>
        <end position="25"/>
    </location>
</feature>
<gene>
    <name evidence="3" type="ORF">KIH27_01180</name>
</gene>
<keyword evidence="2" id="KW-0812">Transmembrane</keyword>
<evidence type="ECO:0000313" key="4">
    <source>
        <dbReference type="Proteomes" id="UP001519535"/>
    </source>
</evidence>
<sequence>MIAVAQIALIGFLVIGAGAVLVAFVRGVRAKGFPDRSVGDGTDSYRAALGGPRPVVPPPAWTPDSGELYDGDPDGQLNR</sequence>
<proteinExistence type="predicted"/>
<keyword evidence="2" id="KW-1133">Transmembrane helix</keyword>
<protein>
    <recommendedName>
        <fullName evidence="5">Secreted protein</fullName>
    </recommendedName>
</protein>
<name>A0ABS5RD40_9MYCO</name>
<reference evidence="3 4" key="1">
    <citation type="submission" date="2021-05" db="EMBL/GenBank/DDBJ databases">
        <title>Mycobacterium acidophilum sp. nov., an extremely acid-tolerant member of the genus Mycobacterium.</title>
        <authorList>
            <person name="Xia J."/>
        </authorList>
    </citation>
    <scope>NUCLEOTIDE SEQUENCE [LARGE SCALE GENOMIC DNA]</scope>
    <source>
        <strain evidence="3 4">M1</strain>
    </source>
</reference>
<comment type="caution">
    <text evidence="3">The sequence shown here is derived from an EMBL/GenBank/DDBJ whole genome shotgun (WGS) entry which is preliminary data.</text>
</comment>
<dbReference type="Proteomes" id="UP001519535">
    <property type="component" value="Unassembled WGS sequence"/>
</dbReference>
<dbReference type="RefSeq" id="WP_214091066.1">
    <property type="nucleotide sequence ID" value="NZ_JAHCLR010000001.1"/>
</dbReference>
<evidence type="ECO:0000313" key="3">
    <source>
        <dbReference type="EMBL" id="MBS9532196.1"/>
    </source>
</evidence>
<evidence type="ECO:0008006" key="5">
    <source>
        <dbReference type="Google" id="ProtNLM"/>
    </source>
</evidence>